<reference evidence="1 2" key="1">
    <citation type="submission" date="2017-08" db="EMBL/GenBank/DDBJ databases">
        <title>Infants hospitalized years apart are colonized by the same room-sourced microbial strains.</title>
        <authorList>
            <person name="Brooks B."/>
            <person name="Olm M.R."/>
            <person name="Firek B.A."/>
            <person name="Baker R."/>
            <person name="Thomas B.C."/>
            <person name="Morowitz M.J."/>
            <person name="Banfield J.F."/>
        </authorList>
    </citation>
    <scope>NUCLEOTIDE SEQUENCE [LARGE SCALE GENOMIC DNA]</scope>
    <source>
        <strain evidence="1">S2_009_000_R2_73</strain>
    </source>
</reference>
<name>A0A2W5FGH3_9HYPH</name>
<gene>
    <name evidence="1" type="ORF">DI595_01355</name>
</gene>
<evidence type="ECO:0000313" key="2">
    <source>
        <dbReference type="Proteomes" id="UP000249769"/>
    </source>
</evidence>
<comment type="caution">
    <text evidence="1">The sequence shown here is derived from an EMBL/GenBank/DDBJ whole genome shotgun (WGS) entry which is preliminary data.</text>
</comment>
<sequence>MFMSFEDAAPSSNEITEYDRDHTTLYICLLDRQARGQDWRTTARAFFGLDAEQEPDRARTVYDSHLARATALQSVPSFAMMQRMAAYL</sequence>
<proteinExistence type="predicted"/>
<evidence type="ECO:0000313" key="1">
    <source>
        <dbReference type="EMBL" id="PZP54113.1"/>
    </source>
</evidence>
<organism evidence="1 2">
    <name type="scientific">Agrobacterium fabrum</name>
    <dbReference type="NCBI Taxonomy" id="1176649"/>
    <lineage>
        <taxon>Bacteria</taxon>
        <taxon>Pseudomonadati</taxon>
        <taxon>Pseudomonadota</taxon>
        <taxon>Alphaproteobacteria</taxon>
        <taxon>Hyphomicrobiales</taxon>
        <taxon>Rhizobiaceae</taxon>
        <taxon>Rhizobium/Agrobacterium group</taxon>
        <taxon>Agrobacterium</taxon>
        <taxon>Agrobacterium tumefaciens complex</taxon>
    </lineage>
</organism>
<dbReference type="AlphaFoldDB" id="A0A2W5FGH3"/>
<dbReference type="EMBL" id="QFOL01000004">
    <property type="protein sequence ID" value="PZP54113.1"/>
    <property type="molecule type" value="Genomic_DNA"/>
</dbReference>
<accession>A0A2W5FGH3</accession>
<dbReference type="Proteomes" id="UP000249769">
    <property type="component" value="Unassembled WGS sequence"/>
</dbReference>
<protein>
    <submittedName>
        <fullName evidence="1">DUF2285 domain-containing protein</fullName>
    </submittedName>
</protein>